<keyword evidence="3" id="KW-1185">Reference proteome</keyword>
<comment type="caution">
    <text evidence="2">The sequence shown here is derived from an EMBL/GenBank/DDBJ whole genome shotgun (WGS) entry which is preliminary data.</text>
</comment>
<name>A0AAV5JD61_9ROSI</name>
<accession>A0AAV5JD61</accession>
<gene>
    <name evidence="2" type="ORF">SLEP1_g21774</name>
</gene>
<feature type="compositionally biased region" description="Polar residues" evidence="1">
    <location>
        <begin position="28"/>
        <end position="38"/>
    </location>
</feature>
<dbReference type="PANTHER" id="PTHR33696">
    <property type="entry name" value="T22J18.15-RELATED"/>
    <property type="match status" value="1"/>
</dbReference>
<protein>
    <submittedName>
        <fullName evidence="2">Uncharacterized protein</fullName>
    </submittedName>
</protein>
<evidence type="ECO:0000313" key="3">
    <source>
        <dbReference type="Proteomes" id="UP001054252"/>
    </source>
</evidence>
<dbReference type="AlphaFoldDB" id="A0AAV5JD61"/>
<feature type="region of interest" description="Disordered" evidence="1">
    <location>
        <begin position="111"/>
        <end position="134"/>
    </location>
</feature>
<proteinExistence type="predicted"/>
<reference evidence="2 3" key="1">
    <citation type="journal article" date="2021" name="Commun. Biol.">
        <title>The genome of Shorea leprosula (Dipterocarpaceae) highlights the ecological relevance of drought in aseasonal tropical rainforests.</title>
        <authorList>
            <person name="Ng K.K.S."/>
            <person name="Kobayashi M.J."/>
            <person name="Fawcett J.A."/>
            <person name="Hatakeyama M."/>
            <person name="Paape T."/>
            <person name="Ng C.H."/>
            <person name="Ang C.C."/>
            <person name="Tnah L.H."/>
            <person name="Lee C.T."/>
            <person name="Nishiyama T."/>
            <person name="Sese J."/>
            <person name="O'Brien M.J."/>
            <person name="Copetti D."/>
            <person name="Mohd Noor M.I."/>
            <person name="Ong R.C."/>
            <person name="Putra M."/>
            <person name="Sireger I.Z."/>
            <person name="Indrioko S."/>
            <person name="Kosugi Y."/>
            <person name="Izuno A."/>
            <person name="Isagi Y."/>
            <person name="Lee S.L."/>
            <person name="Shimizu K.K."/>
        </authorList>
    </citation>
    <scope>NUCLEOTIDE SEQUENCE [LARGE SCALE GENOMIC DNA]</scope>
    <source>
        <strain evidence="2">214</strain>
    </source>
</reference>
<dbReference type="Proteomes" id="UP001054252">
    <property type="component" value="Unassembled WGS sequence"/>
</dbReference>
<dbReference type="EMBL" id="BPVZ01000032">
    <property type="protein sequence ID" value="GKV10408.1"/>
    <property type="molecule type" value="Genomic_DNA"/>
</dbReference>
<evidence type="ECO:0000313" key="2">
    <source>
        <dbReference type="EMBL" id="GKV10408.1"/>
    </source>
</evidence>
<feature type="region of interest" description="Disordered" evidence="1">
    <location>
        <begin position="1"/>
        <end position="66"/>
    </location>
</feature>
<sequence>MSFSMGSNEKSAKEEMYMSQKLPPPPCSSKNTRISNHDVQIPLPPCVFQPPSKSSSRKGLRRQDQDDPFLAAFKECTKTPHKGKLPKKEVGFGFSCKQSCSVRDGNLVRISRVPKEKEETRKETGKTNGTKCDL</sequence>
<evidence type="ECO:0000256" key="1">
    <source>
        <dbReference type="SAM" id="MobiDB-lite"/>
    </source>
</evidence>
<dbReference type="PANTHER" id="PTHR33696:SF3">
    <property type="entry name" value="FLZ-TYPE DOMAIN-CONTAINING PROTEIN"/>
    <property type="match status" value="1"/>
</dbReference>
<organism evidence="2 3">
    <name type="scientific">Rubroshorea leprosula</name>
    <dbReference type="NCBI Taxonomy" id="152421"/>
    <lineage>
        <taxon>Eukaryota</taxon>
        <taxon>Viridiplantae</taxon>
        <taxon>Streptophyta</taxon>
        <taxon>Embryophyta</taxon>
        <taxon>Tracheophyta</taxon>
        <taxon>Spermatophyta</taxon>
        <taxon>Magnoliopsida</taxon>
        <taxon>eudicotyledons</taxon>
        <taxon>Gunneridae</taxon>
        <taxon>Pentapetalae</taxon>
        <taxon>rosids</taxon>
        <taxon>malvids</taxon>
        <taxon>Malvales</taxon>
        <taxon>Dipterocarpaceae</taxon>
        <taxon>Rubroshorea</taxon>
    </lineage>
</organism>
<feature type="compositionally biased region" description="Basic and acidic residues" evidence="1">
    <location>
        <begin position="113"/>
        <end position="125"/>
    </location>
</feature>